<accession>A0A0A8XYD0</accession>
<proteinExistence type="predicted"/>
<reference evidence="1" key="1">
    <citation type="submission" date="2014-09" db="EMBL/GenBank/DDBJ databases">
        <authorList>
            <person name="Magalhaes I.L.F."/>
            <person name="Oliveira U."/>
            <person name="Santos F.R."/>
            <person name="Vidigal T.H.D.A."/>
            <person name="Brescovit A.D."/>
            <person name="Santos A.J."/>
        </authorList>
    </citation>
    <scope>NUCLEOTIDE SEQUENCE</scope>
    <source>
        <tissue evidence="1">Shoot tissue taken approximately 20 cm above the soil surface</tissue>
    </source>
</reference>
<protein>
    <submittedName>
        <fullName evidence="1">Uncharacterized protein</fullName>
    </submittedName>
</protein>
<organism evidence="1">
    <name type="scientific">Arundo donax</name>
    <name type="common">Giant reed</name>
    <name type="synonym">Donax arundinaceus</name>
    <dbReference type="NCBI Taxonomy" id="35708"/>
    <lineage>
        <taxon>Eukaryota</taxon>
        <taxon>Viridiplantae</taxon>
        <taxon>Streptophyta</taxon>
        <taxon>Embryophyta</taxon>
        <taxon>Tracheophyta</taxon>
        <taxon>Spermatophyta</taxon>
        <taxon>Magnoliopsida</taxon>
        <taxon>Liliopsida</taxon>
        <taxon>Poales</taxon>
        <taxon>Poaceae</taxon>
        <taxon>PACMAD clade</taxon>
        <taxon>Arundinoideae</taxon>
        <taxon>Arundineae</taxon>
        <taxon>Arundo</taxon>
    </lineage>
</organism>
<name>A0A0A8XYD0_ARUDO</name>
<sequence>MRCFCGWRGSIRRLLLIVLILAADCIDSLPLSLLYTHIWKSDTRSNSLSFTEYSDLVVSILCSSNAVRV</sequence>
<evidence type="ECO:0000313" key="1">
    <source>
        <dbReference type="EMBL" id="JAD17640.1"/>
    </source>
</evidence>
<dbReference type="AlphaFoldDB" id="A0A0A8XYD0"/>
<dbReference type="EMBL" id="GBRH01280255">
    <property type="protein sequence ID" value="JAD17640.1"/>
    <property type="molecule type" value="Transcribed_RNA"/>
</dbReference>
<reference evidence="1" key="2">
    <citation type="journal article" date="2015" name="Data Brief">
        <title>Shoot transcriptome of the giant reed, Arundo donax.</title>
        <authorList>
            <person name="Barrero R.A."/>
            <person name="Guerrero F.D."/>
            <person name="Moolhuijzen P."/>
            <person name="Goolsby J.A."/>
            <person name="Tidwell J."/>
            <person name="Bellgard S.E."/>
            <person name="Bellgard M.I."/>
        </authorList>
    </citation>
    <scope>NUCLEOTIDE SEQUENCE</scope>
    <source>
        <tissue evidence="1">Shoot tissue taken approximately 20 cm above the soil surface</tissue>
    </source>
</reference>